<organism evidence="2 3">
    <name type="scientific">Fusarium pseudograminearum (strain CS3096)</name>
    <name type="common">Wheat and barley crown-rot fungus</name>
    <dbReference type="NCBI Taxonomy" id="1028729"/>
    <lineage>
        <taxon>Eukaryota</taxon>
        <taxon>Fungi</taxon>
        <taxon>Dikarya</taxon>
        <taxon>Ascomycota</taxon>
        <taxon>Pezizomycotina</taxon>
        <taxon>Sordariomycetes</taxon>
        <taxon>Hypocreomycetidae</taxon>
        <taxon>Hypocreales</taxon>
        <taxon>Nectriaceae</taxon>
        <taxon>Fusarium</taxon>
    </lineage>
</organism>
<keyword evidence="1" id="KW-1133">Transmembrane helix</keyword>
<dbReference type="eggNOG" id="ENOG502SRXT">
    <property type="taxonomic scope" value="Eukaryota"/>
</dbReference>
<dbReference type="OrthoDB" id="5243409at2759"/>
<accession>K3UFD5</accession>
<dbReference type="GeneID" id="20368195"/>
<keyword evidence="1" id="KW-0812">Transmembrane</keyword>
<dbReference type="HOGENOM" id="CLU_1199819_0_0_1"/>
<dbReference type="Proteomes" id="UP000007978">
    <property type="component" value="Chromosome 2"/>
</dbReference>
<sequence>MQTLAQRSSNTGYPIYLFTTPTADQNKFWKRTVDVIGHWAICINGYCYELARVKSSEKNQRAYSTRYLPEDEWKRVKREEGRRITERDPLGYTARPWTHEDIKYMSELIWNGPLQTQYNVVRKNCQDFVRLLVDLVGNNAVKITFPALLTKRAKEAGIARDLTYFTLAGAAIGGGSVIAGVSLFFTPGDLTGVMGTCCVAAGSVALEATKELWEGRINREEYIEKSQAELRMQLVREGFLS</sequence>
<keyword evidence="3" id="KW-1185">Reference proteome</keyword>
<dbReference type="EMBL" id="AFNW01000311">
    <property type="protein sequence ID" value="EKJ70361.1"/>
    <property type="molecule type" value="Genomic_DNA"/>
</dbReference>
<evidence type="ECO:0000256" key="1">
    <source>
        <dbReference type="SAM" id="Phobius"/>
    </source>
</evidence>
<gene>
    <name evidence="2" type="ORF">FPSE_09578</name>
</gene>
<evidence type="ECO:0000313" key="2">
    <source>
        <dbReference type="EMBL" id="EKJ70361.1"/>
    </source>
</evidence>
<keyword evidence="1" id="KW-0472">Membrane</keyword>
<protein>
    <recommendedName>
        <fullName evidence="4">PPPDE domain-containing protein</fullName>
    </recommendedName>
</protein>
<comment type="caution">
    <text evidence="2">The sequence shown here is derived from an EMBL/GenBank/DDBJ whole genome shotgun (WGS) entry which is preliminary data.</text>
</comment>
<name>K3UFD5_FUSPC</name>
<dbReference type="RefSeq" id="XP_009260970.1">
    <property type="nucleotide sequence ID" value="XM_009262695.1"/>
</dbReference>
<evidence type="ECO:0000313" key="3">
    <source>
        <dbReference type="Proteomes" id="UP000007978"/>
    </source>
</evidence>
<reference evidence="2 3" key="1">
    <citation type="journal article" date="2012" name="PLoS Pathog.">
        <title>Comparative pathogenomics reveals horizontally acquired novel virulence genes in fungi infecting cereal hosts.</title>
        <authorList>
            <person name="Gardiner D.M."/>
            <person name="McDonald M.C."/>
            <person name="Covarelli L."/>
            <person name="Solomon P.S."/>
            <person name="Rusu A.G."/>
            <person name="Marshall M."/>
            <person name="Kazan K."/>
            <person name="Chakraborty S."/>
            <person name="McDonald B.A."/>
            <person name="Manners J.M."/>
        </authorList>
    </citation>
    <scope>NUCLEOTIDE SEQUENCE [LARGE SCALE GENOMIC DNA]</scope>
    <source>
        <strain evidence="2 3">CS3096</strain>
    </source>
</reference>
<evidence type="ECO:0008006" key="4">
    <source>
        <dbReference type="Google" id="ProtNLM"/>
    </source>
</evidence>
<proteinExistence type="predicted"/>
<dbReference type="KEGG" id="fpu:FPSE_09578"/>
<dbReference type="AlphaFoldDB" id="K3UFD5"/>
<feature type="transmembrane region" description="Helical" evidence="1">
    <location>
        <begin position="162"/>
        <end position="185"/>
    </location>
</feature>